<dbReference type="PANTHER" id="PTHR31431">
    <property type="entry name" value="NUCLEOPORIN NUP188 HOMOLOG"/>
    <property type="match status" value="1"/>
</dbReference>
<keyword evidence="2" id="KW-1185">Reference proteome</keyword>
<reference evidence="1 2" key="2">
    <citation type="journal article" date="2017" name="Nature">
        <title>The Apostasia genome and the evolution of orchids.</title>
        <authorList>
            <person name="Zhang G.Q."/>
            <person name="Liu K.W."/>
            <person name="Li Z."/>
            <person name="Lohaus R."/>
            <person name="Hsiao Y.Y."/>
            <person name="Niu S.C."/>
            <person name="Wang J.Y."/>
            <person name="Lin Y.C."/>
            <person name="Xu Q."/>
            <person name="Chen L.J."/>
            <person name="Yoshida K."/>
            <person name="Fujiwara S."/>
            <person name="Wang Z.W."/>
            <person name="Zhang Y.Q."/>
            <person name="Mitsuda N."/>
            <person name="Wang M."/>
            <person name="Liu G.H."/>
            <person name="Pecoraro L."/>
            <person name="Huang H.X."/>
            <person name="Xiao X.J."/>
            <person name="Lin M."/>
            <person name="Wu X.Y."/>
            <person name="Wu W.L."/>
            <person name="Chen Y.Y."/>
            <person name="Chang S.B."/>
            <person name="Sakamoto S."/>
            <person name="Ohme-Takagi M."/>
            <person name="Yagi M."/>
            <person name="Zeng S.J."/>
            <person name="Shen C.Y."/>
            <person name="Yeh C.M."/>
            <person name="Luo Y.B."/>
            <person name="Tsai W.C."/>
            <person name="Van de Peer Y."/>
            <person name="Liu Z.J."/>
        </authorList>
    </citation>
    <scope>NUCLEOTIDE SEQUENCE [LARGE SCALE GENOMIC DNA]</scope>
    <source>
        <tissue evidence="1">The whole plant</tissue>
    </source>
</reference>
<dbReference type="GO" id="GO:0017056">
    <property type="term" value="F:structural constituent of nuclear pore"/>
    <property type="evidence" value="ECO:0007669"/>
    <property type="project" value="InterPro"/>
</dbReference>
<reference evidence="1 2" key="1">
    <citation type="journal article" date="2016" name="Sci. Rep.">
        <title>The Dendrobium catenatum Lindl. genome sequence provides insights into polysaccharide synthase, floral development and adaptive evolution.</title>
        <authorList>
            <person name="Zhang G.Q."/>
            <person name="Xu Q."/>
            <person name="Bian C."/>
            <person name="Tsai W.C."/>
            <person name="Yeh C.M."/>
            <person name="Liu K.W."/>
            <person name="Yoshida K."/>
            <person name="Zhang L.S."/>
            <person name="Chang S.B."/>
            <person name="Chen F."/>
            <person name="Shi Y."/>
            <person name="Su Y.Y."/>
            <person name="Zhang Y.Q."/>
            <person name="Chen L.J."/>
            <person name="Yin Y."/>
            <person name="Lin M."/>
            <person name="Huang H."/>
            <person name="Deng H."/>
            <person name="Wang Z.W."/>
            <person name="Zhu S.L."/>
            <person name="Zhao X."/>
            <person name="Deng C."/>
            <person name="Niu S.C."/>
            <person name="Huang J."/>
            <person name="Wang M."/>
            <person name="Liu G.H."/>
            <person name="Yang H.J."/>
            <person name="Xiao X.J."/>
            <person name="Hsiao Y.Y."/>
            <person name="Wu W.L."/>
            <person name="Chen Y.Y."/>
            <person name="Mitsuda N."/>
            <person name="Ohme-Takagi M."/>
            <person name="Luo Y.B."/>
            <person name="Van de Peer Y."/>
            <person name="Liu Z.J."/>
        </authorList>
    </citation>
    <scope>NUCLEOTIDE SEQUENCE [LARGE SCALE GENOMIC DNA]</scope>
    <source>
        <tissue evidence="1">The whole plant</tissue>
    </source>
</reference>
<dbReference type="AlphaFoldDB" id="A0A2I0VWU4"/>
<evidence type="ECO:0000313" key="1">
    <source>
        <dbReference type="EMBL" id="PKU67880.1"/>
    </source>
</evidence>
<name>A0A2I0VWU4_9ASPA</name>
<dbReference type="InterPro" id="IPR044840">
    <property type="entry name" value="Nup188"/>
</dbReference>
<dbReference type="PANTHER" id="PTHR31431:SF1">
    <property type="entry name" value="NUCLEOPORIN NUP188"/>
    <property type="match status" value="1"/>
</dbReference>
<dbReference type="EMBL" id="KZ503161">
    <property type="protein sequence ID" value="PKU67880.1"/>
    <property type="molecule type" value="Genomic_DNA"/>
</dbReference>
<accession>A0A2I0VWU4</accession>
<protein>
    <submittedName>
        <fullName evidence="1">Uncharacterized protein</fullName>
    </submittedName>
</protein>
<dbReference type="GO" id="GO:0006405">
    <property type="term" value="P:RNA export from nucleus"/>
    <property type="evidence" value="ECO:0007669"/>
    <property type="project" value="TreeGrafter"/>
</dbReference>
<evidence type="ECO:0000313" key="2">
    <source>
        <dbReference type="Proteomes" id="UP000233837"/>
    </source>
</evidence>
<sequence length="165" mass="18134">MASTPAVTSSSGSGTLSISTTAVATDSASLTAATISTTSKLLDESLWWESFVVLLEELDSAPTLSDLDDNMVNKLKRNHPWFLDSVSRFKSPNELSRRALDSNEISLGLHSIVIEPKLKEAALRASKVLCLDEVQTYILVSRSVENDRSIARVEGQDFLQWVMLF</sequence>
<dbReference type="GO" id="GO:0044611">
    <property type="term" value="C:nuclear pore inner ring"/>
    <property type="evidence" value="ECO:0007669"/>
    <property type="project" value="TreeGrafter"/>
</dbReference>
<proteinExistence type="predicted"/>
<dbReference type="Proteomes" id="UP000233837">
    <property type="component" value="Unassembled WGS sequence"/>
</dbReference>
<gene>
    <name evidence="1" type="ORF">MA16_Dca027279</name>
</gene>
<dbReference type="GO" id="GO:0006606">
    <property type="term" value="P:protein import into nucleus"/>
    <property type="evidence" value="ECO:0007669"/>
    <property type="project" value="TreeGrafter"/>
</dbReference>
<organism evidence="1 2">
    <name type="scientific">Dendrobium catenatum</name>
    <dbReference type="NCBI Taxonomy" id="906689"/>
    <lineage>
        <taxon>Eukaryota</taxon>
        <taxon>Viridiplantae</taxon>
        <taxon>Streptophyta</taxon>
        <taxon>Embryophyta</taxon>
        <taxon>Tracheophyta</taxon>
        <taxon>Spermatophyta</taxon>
        <taxon>Magnoliopsida</taxon>
        <taxon>Liliopsida</taxon>
        <taxon>Asparagales</taxon>
        <taxon>Orchidaceae</taxon>
        <taxon>Epidendroideae</taxon>
        <taxon>Malaxideae</taxon>
        <taxon>Dendrobiinae</taxon>
        <taxon>Dendrobium</taxon>
    </lineage>
</organism>